<dbReference type="SMART" id="SM00054">
    <property type="entry name" value="EFh"/>
    <property type="match status" value="1"/>
</dbReference>
<dbReference type="CDD" id="cd00051">
    <property type="entry name" value="EFh"/>
    <property type="match status" value="1"/>
</dbReference>
<dbReference type="InterPro" id="IPR002048">
    <property type="entry name" value="EF_hand_dom"/>
</dbReference>
<evidence type="ECO:0000256" key="1">
    <source>
        <dbReference type="ARBA" id="ARBA00022737"/>
    </source>
</evidence>
<gene>
    <name evidence="4" type="ORF">KUTeg_013156</name>
</gene>
<feature type="domain" description="EF-hand" evidence="3">
    <location>
        <begin position="13"/>
        <end position="48"/>
    </location>
</feature>
<name>A0ABQ9EWC4_TEGGR</name>
<evidence type="ECO:0000259" key="3">
    <source>
        <dbReference type="PROSITE" id="PS50222"/>
    </source>
</evidence>
<dbReference type="Proteomes" id="UP001217089">
    <property type="component" value="Unassembled WGS sequence"/>
</dbReference>
<dbReference type="InterPro" id="IPR011992">
    <property type="entry name" value="EF-hand-dom_pair"/>
</dbReference>
<dbReference type="EMBL" id="JARBDR010000657">
    <property type="protein sequence ID" value="KAJ8308282.1"/>
    <property type="molecule type" value="Genomic_DNA"/>
</dbReference>
<dbReference type="PROSITE" id="PS00018">
    <property type="entry name" value="EF_HAND_1"/>
    <property type="match status" value="1"/>
</dbReference>
<dbReference type="Pfam" id="PF13499">
    <property type="entry name" value="EF-hand_7"/>
    <property type="match status" value="1"/>
</dbReference>
<evidence type="ECO:0000256" key="2">
    <source>
        <dbReference type="ARBA" id="ARBA00022837"/>
    </source>
</evidence>
<dbReference type="PANTHER" id="PTHR23048">
    <property type="entry name" value="MYOSIN LIGHT CHAIN 1, 3"/>
    <property type="match status" value="1"/>
</dbReference>
<proteinExistence type="predicted"/>
<dbReference type="Gene3D" id="1.10.238.10">
    <property type="entry name" value="EF-hand"/>
    <property type="match status" value="1"/>
</dbReference>
<dbReference type="InterPro" id="IPR050230">
    <property type="entry name" value="CALM/Myosin/TropC-like"/>
</dbReference>
<organism evidence="4 5">
    <name type="scientific">Tegillarca granosa</name>
    <name type="common">Malaysian cockle</name>
    <name type="synonym">Anadara granosa</name>
    <dbReference type="NCBI Taxonomy" id="220873"/>
    <lineage>
        <taxon>Eukaryota</taxon>
        <taxon>Metazoa</taxon>
        <taxon>Spiralia</taxon>
        <taxon>Lophotrochozoa</taxon>
        <taxon>Mollusca</taxon>
        <taxon>Bivalvia</taxon>
        <taxon>Autobranchia</taxon>
        <taxon>Pteriomorphia</taxon>
        <taxon>Arcoida</taxon>
        <taxon>Arcoidea</taxon>
        <taxon>Arcidae</taxon>
        <taxon>Tegillarca</taxon>
    </lineage>
</organism>
<evidence type="ECO:0000313" key="4">
    <source>
        <dbReference type="EMBL" id="KAJ8308282.1"/>
    </source>
</evidence>
<sequence>MMVKMVKKGENSGAKDELRAAFEVFDADKNGFVSAKELSEALTTKGTERMSIKEAEELIAAVDMDKDGQLNYEGKSVYPQTSAHY</sequence>
<comment type="caution">
    <text evidence="4">The sequence shown here is derived from an EMBL/GenBank/DDBJ whole genome shotgun (WGS) entry which is preliminary data.</text>
</comment>
<accession>A0ABQ9EWC4</accession>
<dbReference type="PROSITE" id="PS50222">
    <property type="entry name" value="EF_HAND_2"/>
    <property type="match status" value="1"/>
</dbReference>
<dbReference type="PANTHER" id="PTHR23048:SF0">
    <property type="entry name" value="CALMODULIN LIKE 3"/>
    <property type="match status" value="1"/>
</dbReference>
<reference evidence="4 5" key="1">
    <citation type="submission" date="2022-12" db="EMBL/GenBank/DDBJ databases">
        <title>Chromosome-level genome of Tegillarca granosa.</title>
        <authorList>
            <person name="Kim J."/>
        </authorList>
    </citation>
    <scope>NUCLEOTIDE SEQUENCE [LARGE SCALE GENOMIC DNA]</scope>
    <source>
        <strain evidence="4">Teg-2019</strain>
        <tissue evidence="4">Adductor muscle</tissue>
    </source>
</reference>
<dbReference type="SUPFAM" id="SSF47473">
    <property type="entry name" value="EF-hand"/>
    <property type="match status" value="1"/>
</dbReference>
<keyword evidence="5" id="KW-1185">Reference proteome</keyword>
<keyword evidence="1" id="KW-0677">Repeat</keyword>
<protein>
    <recommendedName>
        <fullName evidence="3">EF-hand domain-containing protein</fullName>
    </recommendedName>
</protein>
<keyword evidence="2" id="KW-0106">Calcium</keyword>
<dbReference type="InterPro" id="IPR018247">
    <property type="entry name" value="EF_Hand_1_Ca_BS"/>
</dbReference>
<evidence type="ECO:0000313" key="5">
    <source>
        <dbReference type="Proteomes" id="UP001217089"/>
    </source>
</evidence>